<dbReference type="EMBL" id="KZ613940">
    <property type="protein sequence ID" value="PMD45593.1"/>
    <property type="molecule type" value="Genomic_DNA"/>
</dbReference>
<name>A0A2J6S4A4_HYAVF</name>
<dbReference type="InterPro" id="IPR013087">
    <property type="entry name" value="Znf_C2H2_type"/>
</dbReference>
<dbReference type="GO" id="GO:0030687">
    <property type="term" value="C:preribosome, large subunit precursor"/>
    <property type="evidence" value="ECO:0007669"/>
    <property type="project" value="TreeGrafter"/>
</dbReference>
<feature type="region of interest" description="Disordered" evidence="1">
    <location>
        <begin position="239"/>
        <end position="289"/>
    </location>
</feature>
<proteinExistence type="predicted"/>
<feature type="region of interest" description="Disordered" evidence="1">
    <location>
        <begin position="328"/>
        <end position="363"/>
    </location>
</feature>
<dbReference type="AlphaFoldDB" id="A0A2J6S4A4"/>
<organism evidence="3 4">
    <name type="scientific">Hyaloscypha variabilis (strain UAMH 11265 / GT02V1 / F)</name>
    <name type="common">Meliniomyces variabilis</name>
    <dbReference type="NCBI Taxonomy" id="1149755"/>
    <lineage>
        <taxon>Eukaryota</taxon>
        <taxon>Fungi</taxon>
        <taxon>Dikarya</taxon>
        <taxon>Ascomycota</taxon>
        <taxon>Pezizomycotina</taxon>
        <taxon>Leotiomycetes</taxon>
        <taxon>Helotiales</taxon>
        <taxon>Hyaloscyphaceae</taxon>
        <taxon>Hyaloscypha</taxon>
        <taxon>Hyaloscypha variabilis</taxon>
    </lineage>
</organism>
<accession>A0A2J6S4A4</accession>
<keyword evidence="4" id="KW-1185">Reference proteome</keyword>
<protein>
    <recommendedName>
        <fullName evidence="2">C2H2-type domain-containing protein</fullName>
    </recommendedName>
</protein>
<dbReference type="GO" id="GO:0042273">
    <property type="term" value="P:ribosomal large subunit biogenesis"/>
    <property type="evidence" value="ECO:0007669"/>
    <property type="project" value="TreeGrafter"/>
</dbReference>
<evidence type="ECO:0000313" key="4">
    <source>
        <dbReference type="Proteomes" id="UP000235786"/>
    </source>
</evidence>
<feature type="region of interest" description="Disordered" evidence="1">
    <location>
        <begin position="66"/>
        <end position="87"/>
    </location>
</feature>
<dbReference type="Proteomes" id="UP000235786">
    <property type="component" value="Unassembled WGS sequence"/>
</dbReference>
<feature type="compositionally biased region" description="Low complexity" evidence="1">
    <location>
        <begin position="262"/>
        <end position="288"/>
    </location>
</feature>
<feature type="domain" description="C2H2-type" evidence="2">
    <location>
        <begin position="120"/>
        <end position="143"/>
    </location>
</feature>
<feature type="domain" description="C2H2-type" evidence="2">
    <location>
        <begin position="171"/>
        <end position="195"/>
    </location>
</feature>
<evidence type="ECO:0000259" key="2">
    <source>
        <dbReference type="SMART" id="SM00355"/>
    </source>
</evidence>
<gene>
    <name evidence="3" type="ORF">L207DRAFT_482021</name>
</gene>
<dbReference type="InterPro" id="IPR041661">
    <property type="entry name" value="ZN622/Rei1/Reh1_Znf-C2H2"/>
</dbReference>
<dbReference type="SMART" id="SM00355">
    <property type="entry name" value="ZnF_C2H2"/>
    <property type="match status" value="3"/>
</dbReference>
<evidence type="ECO:0000256" key="1">
    <source>
        <dbReference type="SAM" id="MobiDB-lite"/>
    </source>
</evidence>
<dbReference type="InterPro" id="IPR040025">
    <property type="entry name" value="Znf622/Rei1/Reh1"/>
</dbReference>
<feature type="compositionally biased region" description="Basic residues" evidence="1">
    <location>
        <begin position="244"/>
        <end position="261"/>
    </location>
</feature>
<dbReference type="SUPFAM" id="SSF57667">
    <property type="entry name" value="beta-beta-alpha zinc fingers"/>
    <property type="match status" value="1"/>
</dbReference>
<sequence length="363" mass="40825">MPDATNNTATTGGGPSEQELSCAVCLAKFETKEIKREHMRAAWHVYNLKRKIASLPPISIKIFETQVQGTDSGSEDEKWQTHPKPQNQVLRSDQLESQAPEAFASVSPLSSDDEEDFDPAQCLFCDLESTSMQINLTHMLESHSFSIQSVDRLTDVSTFLSYLHTLISDFHECLFCHKEGDTEAEVQEHMRAQGHCRLDFDDAENELWEFYDLESEGSESDEVETRERPILVDDSLRLPSGKILGHRSQPRSSRHLSRRQRSTSPQQGLLTEPGEGGEAEPPSETSGSQDLRVALRKGTEMSLAGVPELQQRALMVAEKKMEALQARAKNEYQSGVERGANRQKRFRVKHMGKKRGGLEKRLG</sequence>
<feature type="domain" description="C2H2-type" evidence="2">
    <location>
        <begin position="20"/>
        <end position="44"/>
    </location>
</feature>
<evidence type="ECO:0000313" key="3">
    <source>
        <dbReference type="EMBL" id="PMD45593.1"/>
    </source>
</evidence>
<dbReference type="Pfam" id="PF12756">
    <property type="entry name" value="zf-C2H2_2"/>
    <property type="match status" value="1"/>
</dbReference>
<dbReference type="InterPro" id="IPR036236">
    <property type="entry name" value="Znf_C2H2_sf"/>
</dbReference>
<dbReference type="OrthoDB" id="19329at2759"/>
<dbReference type="PANTHER" id="PTHR13182:SF8">
    <property type="entry name" value="CYTOPLASMIC 60S SUBUNIT BIOGENESIS FACTOR ZNF622"/>
    <property type="match status" value="1"/>
</dbReference>
<dbReference type="STRING" id="1149755.A0A2J6S4A4"/>
<feature type="compositionally biased region" description="Basic residues" evidence="1">
    <location>
        <begin position="341"/>
        <end position="355"/>
    </location>
</feature>
<dbReference type="PANTHER" id="PTHR13182">
    <property type="entry name" value="ZINC FINGER PROTEIN 622"/>
    <property type="match status" value="1"/>
</dbReference>
<reference evidence="3 4" key="1">
    <citation type="submission" date="2016-04" db="EMBL/GenBank/DDBJ databases">
        <title>A degradative enzymes factory behind the ericoid mycorrhizal symbiosis.</title>
        <authorList>
            <consortium name="DOE Joint Genome Institute"/>
            <person name="Martino E."/>
            <person name="Morin E."/>
            <person name="Grelet G."/>
            <person name="Kuo A."/>
            <person name="Kohler A."/>
            <person name="Daghino S."/>
            <person name="Barry K."/>
            <person name="Choi C."/>
            <person name="Cichocki N."/>
            <person name="Clum A."/>
            <person name="Copeland A."/>
            <person name="Hainaut M."/>
            <person name="Haridas S."/>
            <person name="Labutti K."/>
            <person name="Lindquist E."/>
            <person name="Lipzen A."/>
            <person name="Khouja H.-R."/>
            <person name="Murat C."/>
            <person name="Ohm R."/>
            <person name="Olson A."/>
            <person name="Spatafora J."/>
            <person name="Veneault-Fourrey C."/>
            <person name="Henrissat B."/>
            <person name="Grigoriev I."/>
            <person name="Martin F."/>
            <person name="Perotto S."/>
        </authorList>
    </citation>
    <scope>NUCLEOTIDE SEQUENCE [LARGE SCALE GENOMIC DNA]</scope>
    <source>
        <strain evidence="3 4">F</strain>
    </source>
</reference>